<dbReference type="InterPro" id="IPR017037">
    <property type="entry name" value="UCP035261"/>
</dbReference>
<dbReference type="Proteomes" id="UP000070260">
    <property type="component" value="Plasmid pJFP838A"/>
</dbReference>
<dbReference type="InterPro" id="IPR001107">
    <property type="entry name" value="Band_7"/>
</dbReference>
<sequence>MKTILFLGVGIIIVLAILYLIIFKLFGLRIIGSNEIGIVEKWWSNKGNLQAGKFIALNGEAGFQPEVLRTGIHFKPGIMYKVYKKTLVTVPQGQIGYVFARDGMALPETQTLGSIVECSNFQDTKAFLENGGQKGPQRAILRAGTYAFNLAQFIILTKDKNYYLELGDSSEVKTISDMATQINKRNGFEPVVINDHSDILGIVTVNDGPSLPNGEIIAPLVGDDAKTPETYHNNFQSPEKFLKAGGYRGRQLQVITEGTYYINRLFANIEFVKKTLIDIGYTGVVNSYIGDKGKDVSGENYSHGTLVPEGSKGIWENSLQPGKYALNPFALSINLVPTTNFKLNWSSETNKEHNYDEILQDIRVITRDGFEPSIPLSAVIHIPYKKAPYVIQRFGDIKTLIEQTLDPMISAYFKDIAQSKTLIELVQNRSEIQKEATSELMKRFENYNIVLEEVLIGTPASNGDNKIQAILAQLSERQLAKEQVVTYESQMKSAEKERELNEFKAKSSQQKMLTESSINIEIQNNKGKAEYERAVQEAETAKKKAEAEAFKTKAIAEAEAFRTKTVAEAEAEKERKIGMAKALATKAQVEAYGGSEYQVIQDIMSKISEAIKEGKIDVVPKQLIQMGSSSEDGNIPNFLSSLLEMLLSQKLLDKNSTDNHKSLEDFKEMINQMSEEFEDNSTDVVTEIPDSCEDLA</sequence>
<dbReference type="PATRIC" id="fig|1502.177.peg.3542"/>
<protein>
    <submittedName>
        <fullName evidence="3">SPFH/band 7/PHB domain protein</fullName>
    </submittedName>
</protein>
<dbReference type="EMBL" id="CP013615">
    <property type="protein sequence ID" value="AMN31248.1"/>
    <property type="molecule type" value="Genomic_DNA"/>
</dbReference>
<keyword evidence="1" id="KW-0472">Membrane</keyword>
<proteinExistence type="predicted"/>
<dbReference type="PIRSF" id="PIRSF035261">
    <property type="entry name" value="UCP035261"/>
    <property type="match status" value="1"/>
</dbReference>
<feature type="transmembrane region" description="Helical" evidence="1">
    <location>
        <begin position="6"/>
        <end position="26"/>
    </location>
</feature>
<evidence type="ECO:0000313" key="4">
    <source>
        <dbReference type="Proteomes" id="UP000070260"/>
    </source>
</evidence>
<evidence type="ECO:0000256" key="1">
    <source>
        <dbReference type="SAM" id="Phobius"/>
    </source>
</evidence>
<evidence type="ECO:0000313" key="3">
    <source>
        <dbReference type="EMBL" id="AMN31248.1"/>
    </source>
</evidence>
<name>A0A140GRT9_CLOPF</name>
<dbReference type="RefSeq" id="WP_236907382.1">
    <property type="nucleotide sequence ID" value="NZ_CATNZX010000014.1"/>
</dbReference>
<gene>
    <name evidence="3" type="ORF">JFP838_pA0332</name>
</gene>
<feature type="domain" description="Band 7" evidence="2">
    <location>
        <begin position="314"/>
        <end position="473"/>
    </location>
</feature>
<dbReference type="InterPro" id="IPR036013">
    <property type="entry name" value="Band_7/SPFH_dom_sf"/>
</dbReference>
<keyword evidence="1" id="KW-0812">Transmembrane</keyword>
<organism evidence="3 4">
    <name type="scientific">Clostridium perfringens</name>
    <dbReference type="NCBI Taxonomy" id="1502"/>
    <lineage>
        <taxon>Bacteria</taxon>
        <taxon>Bacillati</taxon>
        <taxon>Bacillota</taxon>
        <taxon>Clostridia</taxon>
        <taxon>Eubacteriales</taxon>
        <taxon>Clostridiaceae</taxon>
        <taxon>Clostridium</taxon>
    </lineage>
</organism>
<dbReference type="Gene3D" id="3.30.479.30">
    <property type="entry name" value="Band 7 domain"/>
    <property type="match status" value="1"/>
</dbReference>
<keyword evidence="1" id="KW-1133">Transmembrane helix</keyword>
<keyword evidence="3" id="KW-0614">Plasmid</keyword>
<geneLocation type="plasmid" evidence="3 4">
    <name>pJFP838A</name>
</geneLocation>
<reference evidence="3 4" key="1">
    <citation type="journal article" date="2016" name="PLoS ONE">
        <title>Plasmid Characterization and Chromosome Analysis of Two netF+ Clostridium perfringens Isolates Associated with Foal and Canine Necrotizing Enteritis.</title>
        <authorList>
            <person name="Mehdizadeh Gohari I."/>
            <person name="Kropinski A.M."/>
            <person name="Weese S.J."/>
            <person name="Parreira V.R."/>
            <person name="Whitehead A.E."/>
            <person name="Boerlin P."/>
            <person name="Prescott J.F."/>
        </authorList>
    </citation>
    <scope>NUCLEOTIDE SEQUENCE [LARGE SCALE GENOMIC DNA]</scope>
    <source>
        <strain evidence="3 4">JP838</strain>
        <plasmid evidence="4">Plasmid pJFP838A</plasmid>
    </source>
</reference>
<accession>A0A140GRT9</accession>
<evidence type="ECO:0000259" key="2">
    <source>
        <dbReference type="Pfam" id="PF01145"/>
    </source>
</evidence>
<dbReference type="AlphaFoldDB" id="A0A140GRT9"/>
<dbReference type="Pfam" id="PF01145">
    <property type="entry name" value="Band_7"/>
    <property type="match status" value="1"/>
</dbReference>